<evidence type="ECO:0000313" key="1">
    <source>
        <dbReference type="EMBL" id="KAI5668852.1"/>
    </source>
</evidence>
<dbReference type="EMBL" id="CM044704">
    <property type="protein sequence ID" value="KAI5668852.1"/>
    <property type="molecule type" value="Genomic_DNA"/>
</dbReference>
<keyword evidence="2" id="KW-1185">Reference proteome</keyword>
<organism evidence="1 2">
    <name type="scientific">Catharanthus roseus</name>
    <name type="common">Madagascar periwinkle</name>
    <name type="synonym">Vinca rosea</name>
    <dbReference type="NCBI Taxonomy" id="4058"/>
    <lineage>
        <taxon>Eukaryota</taxon>
        <taxon>Viridiplantae</taxon>
        <taxon>Streptophyta</taxon>
        <taxon>Embryophyta</taxon>
        <taxon>Tracheophyta</taxon>
        <taxon>Spermatophyta</taxon>
        <taxon>Magnoliopsida</taxon>
        <taxon>eudicotyledons</taxon>
        <taxon>Gunneridae</taxon>
        <taxon>Pentapetalae</taxon>
        <taxon>asterids</taxon>
        <taxon>lamiids</taxon>
        <taxon>Gentianales</taxon>
        <taxon>Apocynaceae</taxon>
        <taxon>Rauvolfioideae</taxon>
        <taxon>Vinceae</taxon>
        <taxon>Catharanthinae</taxon>
        <taxon>Catharanthus</taxon>
    </lineage>
</organism>
<gene>
    <name evidence="1" type="ORF">M9H77_18705</name>
</gene>
<name>A0ACC0B858_CATRO</name>
<accession>A0ACC0B858</accession>
<dbReference type="Proteomes" id="UP001060085">
    <property type="component" value="Linkage Group LG04"/>
</dbReference>
<proteinExistence type="predicted"/>
<reference evidence="2" key="1">
    <citation type="journal article" date="2023" name="Nat. Plants">
        <title>Single-cell RNA sequencing provides a high-resolution roadmap for understanding the multicellular compartmentation of specialized metabolism.</title>
        <authorList>
            <person name="Sun S."/>
            <person name="Shen X."/>
            <person name="Li Y."/>
            <person name="Li Y."/>
            <person name="Wang S."/>
            <person name="Li R."/>
            <person name="Zhang H."/>
            <person name="Shen G."/>
            <person name="Guo B."/>
            <person name="Wei J."/>
            <person name="Xu J."/>
            <person name="St-Pierre B."/>
            <person name="Chen S."/>
            <person name="Sun C."/>
        </authorList>
    </citation>
    <scope>NUCLEOTIDE SEQUENCE [LARGE SCALE GENOMIC DNA]</scope>
</reference>
<sequence length="148" mass="16450">MKVEIKGKMRKHSLVAKVTSLSPTKPLIGVDWSASLRGGLEKVLGKLYLTVPHLAELRLIFDKIVLSNLCLNAENPLSHVQNDGQKTDKMTNKRVDSFPFMGEKHKQTQGLKEGGRDVASSKEPISALLADHLSNTYSAYRRQVQRGL</sequence>
<evidence type="ECO:0000313" key="2">
    <source>
        <dbReference type="Proteomes" id="UP001060085"/>
    </source>
</evidence>
<protein>
    <submittedName>
        <fullName evidence="1">Uncharacterized protein</fullName>
    </submittedName>
</protein>
<comment type="caution">
    <text evidence="1">The sequence shown here is derived from an EMBL/GenBank/DDBJ whole genome shotgun (WGS) entry which is preliminary data.</text>
</comment>